<protein>
    <submittedName>
        <fullName evidence="2">Uncharacterized protein</fullName>
    </submittedName>
</protein>
<organism evidence="2 3">
    <name type="scientific">Necator americanus</name>
    <name type="common">Human hookworm</name>
    <dbReference type="NCBI Taxonomy" id="51031"/>
    <lineage>
        <taxon>Eukaryota</taxon>
        <taxon>Metazoa</taxon>
        <taxon>Ecdysozoa</taxon>
        <taxon>Nematoda</taxon>
        <taxon>Chromadorea</taxon>
        <taxon>Rhabditida</taxon>
        <taxon>Rhabditina</taxon>
        <taxon>Rhabditomorpha</taxon>
        <taxon>Strongyloidea</taxon>
        <taxon>Ancylostomatidae</taxon>
        <taxon>Bunostominae</taxon>
        <taxon>Necator</taxon>
    </lineage>
</organism>
<sequence length="66" mass="7983">MLNATVYLFRFLYAMLSEHIFFVLLGSRSFSGWRILMHFFTFAECYLSSNEKFYSVMENTEHVVYF</sequence>
<proteinExistence type="predicted"/>
<comment type="caution">
    <text evidence="2">The sequence shown here is derived from an EMBL/GenBank/DDBJ whole genome shotgun (WGS) entry which is preliminary data.</text>
</comment>
<evidence type="ECO:0000313" key="2">
    <source>
        <dbReference type="EMBL" id="KAK6729373.1"/>
    </source>
</evidence>
<keyword evidence="3" id="KW-1185">Reference proteome</keyword>
<keyword evidence="1" id="KW-0812">Transmembrane</keyword>
<evidence type="ECO:0000313" key="3">
    <source>
        <dbReference type="Proteomes" id="UP001303046"/>
    </source>
</evidence>
<keyword evidence="1" id="KW-0472">Membrane</keyword>
<reference evidence="2 3" key="1">
    <citation type="submission" date="2023-08" db="EMBL/GenBank/DDBJ databases">
        <title>A Necator americanus chromosomal reference genome.</title>
        <authorList>
            <person name="Ilik V."/>
            <person name="Petrzelkova K.J."/>
            <person name="Pardy F."/>
            <person name="Fuh T."/>
            <person name="Niatou-Singa F.S."/>
            <person name="Gouil Q."/>
            <person name="Baker L."/>
            <person name="Ritchie M.E."/>
            <person name="Jex A.R."/>
            <person name="Gazzola D."/>
            <person name="Li H."/>
            <person name="Toshio Fujiwara R."/>
            <person name="Zhan B."/>
            <person name="Aroian R.V."/>
            <person name="Pafco B."/>
            <person name="Schwarz E.M."/>
        </authorList>
    </citation>
    <scope>NUCLEOTIDE SEQUENCE [LARGE SCALE GENOMIC DNA]</scope>
    <source>
        <strain evidence="2 3">Aroian</strain>
        <tissue evidence="2">Whole animal</tissue>
    </source>
</reference>
<evidence type="ECO:0000256" key="1">
    <source>
        <dbReference type="SAM" id="Phobius"/>
    </source>
</evidence>
<accession>A0ABR1BSL6</accession>
<dbReference type="Proteomes" id="UP001303046">
    <property type="component" value="Unassembled WGS sequence"/>
</dbReference>
<feature type="transmembrane region" description="Helical" evidence="1">
    <location>
        <begin position="6"/>
        <end position="27"/>
    </location>
</feature>
<name>A0ABR1BSL6_NECAM</name>
<dbReference type="EMBL" id="JAVFWL010000001">
    <property type="protein sequence ID" value="KAK6729373.1"/>
    <property type="molecule type" value="Genomic_DNA"/>
</dbReference>
<keyword evidence="1" id="KW-1133">Transmembrane helix</keyword>
<gene>
    <name evidence="2" type="primary">Necator_chrI.g2561</name>
    <name evidence="2" type="ORF">RB195_006433</name>
</gene>